<gene>
    <name evidence="1" type="ORF">M514_23717</name>
</gene>
<dbReference type="Proteomes" id="UP000030758">
    <property type="component" value="Unassembled WGS sequence"/>
</dbReference>
<name>A0A085N3U0_9BILA</name>
<protein>
    <submittedName>
        <fullName evidence="1">Uncharacterized protein</fullName>
    </submittedName>
</protein>
<accession>A0A085N3U0</accession>
<evidence type="ECO:0000313" key="1">
    <source>
        <dbReference type="EMBL" id="KFD64136.1"/>
    </source>
</evidence>
<proteinExistence type="predicted"/>
<organism evidence="1">
    <name type="scientific">Trichuris suis</name>
    <name type="common">pig whipworm</name>
    <dbReference type="NCBI Taxonomy" id="68888"/>
    <lineage>
        <taxon>Eukaryota</taxon>
        <taxon>Metazoa</taxon>
        <taxon>Ecdysozoa</taxon>
        <taxon>Nematoda</taxon>
        <taxon>Enoplea</taxon>
        <taxon>Dorylaimia</taxon>
        <taxon>Trichinellida</taxon>
        <taxon>Trichuridae</taxon>
        <taxon>Trichuris</taxon>
    </lineage>
</organism>
<dbReference type="AlphaFoldDB" id="A0A085N3U0"/>
<sequence length="174" mass="20059">MADVQQGNNNIRVLSYTILFMQADPAEFLDIRFCSRYTGESAYEHNNKVNRDLGVEARRIWTRIINNLGCCSLSFLQDDVTTTLDIQIEDETKVQIAFIALLKRHYYTSVLLSVAMISSYVDFRDYIYGLWIQLSDCINASKEVFEFQRLLDLGLKRRTKEGSFVGKALVTYAL</sequence>
<reference evidence="1" key="1">
    <citation type="journal article" date="2014" name="Nat. Genet.">
        <title>Genome and transcriptome of the porcine whipworm Trichuris suis.</title>
        <authorList>
            <person name="Jex A.R."/>
            <person name="Nejsum P."/>
            <person name="Schwarz E.M."/>
            <person name="Hu L."/>
            <person name="Young N.D."/>
            <person name="Hall R.S."/>
            <person name="Korhonen P.K."/>
            <person name="Liao S."/>
            <person name="Thamsborg S."/>
            <person name="Xia J."/>
            <person name="Xu P."/>
            <person name="Wang S."/>
            <person name="Scheerlinck J.P."/>
            <person name="Hofmann A."/>
            <person name="Sternberg P.W."/>
            <person name="Wang J."/>
            <person name="Gasser R.B."/>
        </authorList>
    </citation>
    <scope>NUCLEOTIDE SEQUENCE [LARGE SCALE GENOMIC DNA]</scope>
    <source>
        <strain evidence="1">DCEP-RM93F</strain>
    </source>
</reference>
<dbReference type="EMBL" id="KL367561">
    <property type="protein sequence ID" value="KFD64136.1"/>
    <property type="molecule type" value="Genomic_DNA"/>
</dbReference>